<organism evidence="4 5">
    <name type="scientific">Streptomyces actuosus</name>
    <dbReference type="NCBI Taxonomy" id="1885"/>
    <lineage>
        <taxon>Bacteria</taxon>
        <taxon>Bacillati</taxon>
        <taxon>Actinomycetota</taxon>
        <taxon>Actinomycetes</taxon>
        <taxon>Kitasatosporales</taxon>
        <taxon>Streptomycetaceae</taxon>
        <taxon>Streptomyces</taxon>
    </lineage>
</organism>
<reference evidence="4 5" key="1">
    <citation type="submission" date="2021-02" db="EMBL/GenBank/DDBJ databases">
        <title>Whole genome sequencing of Streptomyces actuosus VRA1.</title>
        <authorList>
            <person name="Sen G."/>
            <person name="Sen A."/>
        </authorList>
    </citation>
    <scope>NUCLEOTIDE SEQUENCE [LARGE SCALE GENOMIC DNA]</scope>
    <source>
        <strain evidence="4 5">VRA1</strain>
    </source>
</reference>
<evidence type="ECO:0000256" key="1">
    <source>
        <dbReference type="ARBA" id="ARBA00022679"/>
    </source>
</evidence>
<dbReference type="PROSITE" id="PS52004">
    <property type="entry name" value="KS3_2"/>
    <property type="match status" value="1"/>
</dbReference>
<name>A0ABS2W1Y0_STRAS</name>
<dbReference type="Pfam" id="PF00109">
    <property type="entry name" value="ketoacyl-synt"/>
    <property type="match status" value="1"/>
</dbReference>
<dbReference type="InterPro" id="IPR016039">
    <property type="entry name" value="Thiolase-like"/>
</dbReference>
<dbReference type="PROSITE" id="PS00606">
    <property type="entry name" value="KS3_1"/>
    <property type="match status" value="1"/>
</dbReference>
<comment type="caution">
    <text evidence="4">The sequence shown here is derived from an EMBL/GenBank/DDBJ whole genome shotgun (WGS) entry which is preliminary data.</text>
</comment>
<dbReference type="InterPro" id="IPR014030">
    <property type="entry name" value="Ketoacyl_synth_N"/>
</dbReference>
<dbReference type="Proteomes" id="UP000788262">
    <property type="component" value="Unassembled WGS sequence"/>
</dbReference>
<evidence type="ECO:0000259" key="3">
    <source>
        <dbReference type="PROSITE" id="PS52004"/>
    </source>
</evidence>
<dbReference type="Gene3D" id="3.40.47.10">
    <property type="match status" value="1"/>
</dbReference>
<dbReference type="EMBL" id="JAFFZS010000289">
    <property type="protein sequence ID" value="MBN0049422.1"/>
    <property type="molecule type" value="Genomic_DNA"/>
</dbReference>
<dbReference type="RefSeq" id="WP_275892796.1">
    <property type="nucleotide sequence ID" value="NZ_JAFFZS010000289.1"/>
</dbReference>
<proteinExistence type="predicted"/>
<protein>
    <recommendedName>
        <fullName evidence="3">Ketosynthase family 3 (KS3) domain-containing protein</fullName>
    </recommendedName>
</protein>
<evidence type="ECO:0000256" key="2">
    <source>
        <dbReference type="ARBA" id="ARBA00023268"/>
    </source>
</evidence>
<dbReference type="InterPro" id="IPR018201">
    <property type="entry name" value="Ketoacyl_synth_AS"/>
</dbReference>
<dbReference type="PANTHER" id="PTHR43775:SF51">
    <property type="entry name" value="INACTIVE PHENOLPHTHIOCEROL SYNTHESIS POLYKETIDE SYNTHASE TYPE I PKS1-RELATED"/>
    <property type="match status" value="1"/>
</dbReference>
<feature type="domain" description="Ketosynthase family 3 (KS3)" evidence="3">
    <location>
        <begin position="1"/>
        <end position="99"/>
    </location>
</feature>
<gene>
    <name evidence="4" type="ORF">JS756_36375</name>
</gene>
<dbReference type="InterPro" id="IPR020841">
    <property type="entry name" value="PKS_Beta-ketoAc_synthase_dom"/>
</dbReference>
<sequence length="99" mass="10172">DPQQRVLLETSWEVFERAGIDPASLRGSRTGVFAGAMAQDYGSSLRGTSEGADGYLLTGNTGSVASGRIAYTFGFEGPAVTVDTACSSSLVALHLAAQA</sequence>
<keyword evidence="5" id="KW-1185">Reference proteome</keyword>
<accession>A0ABS2W1Y0</accession>
<evidence type="ECO:0000313" key="4">
    <source>
        <dbReference type="EMBL" id="MBN0049422.1"/>
    </source>
</evidence>
<keyword evidence="1" id="KW-0808">Transferase</keyword>
<keyword evidence="2" id="KW-0511">Multifunctional enzyme</keyword>
<feature type="non-terminal residue" evidence="4">
    <location>
        <position position="99"/>
    </location>
</feature>
<dbReference type="SUPFAM" id="SSF53901">
    <property type="entry name" value="Thiolase-like"/>
    <property type="match status" value="1"/>
</dbReference>
<feature type="non-terminal residue" evidence="4">
    <location>
        <position position="1"/>
    </location>
</feature>
<evidence type="ECO:0000313" key="5">
    <source>
        <dbReference type="Proteomes" id="UP000788262"/>
    </source>
</evidence>
<dbReference type="PANTHER" id="PTHR43775">
    <property type="entry name" value="FATTY ACID SYNTHASE"/>
    <property type="match status" value="1"/>
</dbReference>
<dbReference type="InterPro" id="IPR050091">
    <property type="entry name" value="PKS_NRPS_Biosynth_Enz"/>
</dbReference>